<evidence type="ECO:0000313" key="2">
    <source>
        <dbReference type="Proteomes" id="UP000207763"/>
    </source>
</evidence>
<name>A0A0F6WDR0_9CAUD</name>
<keyword evidence="2" id="KW-1185">Reference proteome</keyword>
<dbReference type="OrthoDB" id="7980at10239"/>
<dbReference type="EMBL" id="KR080193">
    <property type="protein sequence ID" value="AKF14190.1"/>
    <property type="molecule type" value="Genomic_DNA"/>
</dbReference>
<gene>
    <name evidence="1" type="primary">25</name>
    <name evidence="1" type="ORF">SEA_LUCHADOR_25</name>
</gene>
<sequence length="133" mass="14570">MSNVFTLDSLREETIKRYAPTKIELSDGSQVELKSVLKLKKPAREAVQAALKEIDNIDELVDEDDEDSDAEVSEIVCEAVAKIIRLISGPSASRKLIAELEHDDPQVKASLHTAVLTKWIGETQLGEAESSPA</sequence>
<protein>
    <submittedName>
        <fullName evidence="1">Tail assembly chaperone</fullName>
    </submittedName>
</protein>
<organism evidence="1 2">
    <name type="scientific">Mycobacterium phage Luchador</name>
    <dbReference type="NCBI Taxonomy" id="1647300"/>
    <lineage>
        <taxon>Viruses</taxon>
        <taxon>Duplodnaviria</taxon>
        <taxon>Heunggongvirae</taxon>
        <taxon>Uroviricota</taxon>
        <taxon>Caudoviricetes</taxon>
        <taxon>Luchadorvirus</taxon>
        <taxon>Luchadorvirus luchador</taxon>
        <taxon>Lucadorvirus luchador</taxon>
    </lineage>
</organism>
<reference evidence="1 2" key="1">
    <citation type="journal article" date="2015" name="Genome Announc.">
        <title>Genome Sequences of Mycobacteriophages Luchador and Nerujay.</title>
        <authorList>
            <person name="Pope W.H."/>
            <person name="Ahmed T."/>
            <person name="Drobitch M.K."/>
            <person name="Early D.R."/>
            <person name="Eljamri S."/>
            <person name="Kasturiarachi N.S."/>
            <person name="Klonicki E.F."/>
            <person name="Manjooran D.T."/>
            <person name="Ni Chochlain A.N."/>
            <person name="Puglionesi A.O."/>
            <person name="Rajakumar V."/>
            <person name="Shindle K.A."/>
            <person name="Tran M.T."/>
            <person name="Brown B.R."/>
            <person name="Churilla B.M."/>
            <person name="Cohen K.L."/>
            <person name="Wilkes K.E."/>
            <person name="Grubb S.R."/>
            <person name="Warner M.H."/>
            <person name="Bowman C.A."/>
            <person name="Russell D.A."/>
            <person name="Hatfull G.F."/>
        </authorList>
    </citation>
    <scope>NUCLEOTIDE SEQUENCE [LARGE SCALE GENOMIC DNA]</scope>
</reference>
<accession>A0A0F6WDR0</accession>
<dbReference type="RefSeq" id="YP_009203085.1">
    <property type="nucleotide sequence ID" value="NC_028849.1"/>
</dbReference>
<dbReference type="Pfam" id="PF17388">
    <property type="entry name" value="GP24_25"/>
    <property type="match status" value="1"/>
</dbReference>
<dbReference type="Proteomes" id="UP000207763">
    <property type="component" value="Segment"/>
</dbReference>
<dbReference type="GeneID" id="26630077"/>
<evidence type="ECO:0000313" key="1">
    <source>
        <dbReference type="EMBL" id="AKF14190.1"/>
    </source>
</evidence>
<proteinExistence type="predicted"/>
<dbReference type="KEGG" id="vg:26630077"/>
<dbReference type="InterPro" id="IPR020132">
    <property type="entry name" value="Gp24/Gp25"/>
</dbReference>